<comment type="caution">
    <text evidence="20">The sequence shown here is derived from an EMBL/GenBank/DDBJ whole genome shotgun (WGS) entry which is preliminary data.</text>
</comment>
<dbReference type="SUPFAM" id="SSF57850">
    <property type="entry name" value="RING/U-box"/>
    <property type="match status" value="1"/>
</dbReference>
<gene>
    <name evidence="20" type="primary">PEX10</name>
    <name evidence="20" type="ORF">FOL46_007417</name>
</gene>
<comment type="pathway">
    <text evidence="3">Protein modification; protein ubiquitination.</text>
</comment>
<comment type="subcellular location">
    <subcellularLocation>
        <location evidence="2">Peroxisome membrane</location>
        <topology evidence="2">Multi-pass membrane protein</topology>
    </subcellularLocation>
</comment>
<dbReference type="SMART" id="SM00184">
    <property type="entry name" value="RING"/>
    <property type="match status" value="1"/>
</dbReference>
<evidence type="ECO:0000256" key="12">
    <source>
        <dbReference type="ARBA" id="ARBA00022786"/>
    </source>
</evidence>
<evidence type="ECO:0000256" key="18">
    <source>
        <dbReference type="PROSITE-ProRule" id="PRU00175"/>
    </source>
</evidence>
<dbReference type="Pfam" id="PF13639">
    <property type="entry name" value="zf-RING_2"/>
    <property type="match status" value="1"/>
</dbReference>
<sequence>MASSSLKQQSRSLVLLEDLKNRQVAEGRLSSLLQDCMPARRVTVRSGSRRQVQFRQLSPAVVGLVATMVVYLAAARRGHTIGEEYSETLSLKKRNGRLGALGATDRMKQLMLQVVLPFFVTRPKIAKSFLDFVFSGRYPKIGGVEKFSGDLCSLAPLVYKLNLACFYAGCGRRYLSDQILGISRVSLSSTTTAAAGGRESYEDGGIFYPSLALITIGTVLLEVYGKWWKGRNLGEADVSKVGVCCGDAVDGVYFVTVEVKAYLCRMFTAKVGRIFCSDPSASNEEWEESLDAGGEFDLQYDRLTCLICYSEMQSPAALVCGHMFCWRCATEWLEERSSSLEGSRGCPLCRRACEPQQVVPVFHFAPSPSAAKEKRRESFWSLLPW</sequence>
<evidence type="ECO:0000256" key="17">
    <source>
        <dbReference type="ARBA" id="ARBA00023140"/>
    </source>
</evidence>
<accession>A0A7J6LE13</accession>
<evidence type="ECO:0000256" key="7">
    <source>
        <dbReference type="ARBA" id="ARBA00022593"/>
    </source>
</evidence>
<protein>
    <recommendedName>
        <fullName evidence="5">RING-type E3 ubiquitin transferase</fullName>
        <ecNumber evidence="5">2.3.2.27</ecNumber>
    </recommendedName>
</protein>
<evidence type="ECO:0000256" key="15">
    <source>
        <dbReference type="ARBA" id="ARBA00022989"/>
    </source>
</evidence>
<dbReference type="InterPro" id="IPR017907">
    <property type="entry name" value="Znf_RING_CS"/>
</dbReference>
<evidence type="ECO:0000256" key="6">
    <source>
        <dbReference type="ARBA" id="ARBA00022448"/>
    </source>
</evidence>
<comment type="catalytic activity">
    <reaction evidence="1">
        <text>S-ubiquitinyl-[E2 ubiquitin-conjugating enzyme]-L-cysteine + [acceptor protein]-L-lysine = [E2 ubiquitin-conjugating enzyme]-L-cysteine + N(6)-ubiquitinyl-[acceptor protein]-L-lysine.</text>
        <dbReference type="EC" id="2.3.2.27"/>
    </reaction>
</comment>
<name>A0A7J6LE13_PEROL</name>
<evidence type="ECO:0000256" key="13">
    <source>
        <dbReference type="ARBA" id="ARBA00022833"/>
    </source>
</evidence>
<dbReference type="GO" id="GO:0016567">
    <property type="term" value="P:protein ubiquitination"/>
    <property type="evidence" value="ECO:0007669"/>
    <property type="project" value="UniProtKB-UniPathway"/>
</dbReference>
<evidence type="ECO:0000256" key="8">
    <source>
        <dbReference type="ARBA" id="ARBA00022679"/>
    </source>
</evidence>
<evidence type="ECO:0000313" key="20">
    <source>
        <dbReference type="EMBL" id="KAF4657459.1"/>
    </source>
</evidence>
<proteinExistence type="inferred from homology"/>
<keyword evidence="9" id="KW-0812">Transmembrane</keyword>
<evidence type="ECO:0000256" key="10">
    <source>
        <dbReference type="ARBA" id="ARBA00022723"/>
    </source>
</evidence>
<dbReference type="InterPro" id="IPR001841">
    <property type="entry name" value="Znf_RING"/>
</dbReference>
<dbReference type="GO" id="GO:0005778">
    <property type="term" value="C:peroxisomal membrane"/>
    <property type="evidence" value="ECO:0007669"/>
    <property type="project" value="UniProtKB-SubCell"/>
</dbReference>
<dbReference type="EC" id="2.3.2.27" evidence="5"/>
<dbReference type="Gene3D" id="3.30.40.10">
    <property type="entry name" value="Zinc/RING finger domain, C3HC4 (zinc finger)"/>
    <property type="match status" value="1"/>
</dbReference>
<keyword evidence="14" id="KW-0653">Protein transport</keyword>
<keyword evidence="16" id="KW-0472">Membrane</keyword>
<evidence type="ECO:0000256" key="2">
    <source>
        <dbReference type="ARBA" id="ARBA00004585"/>
    </source>
</evidence>
<dbReference type="InterPro" id="IPR025654">
    <property type="entry name" value="PEX2/10"/>
</dbReference>
<dbReference type="AlphaFoldDB" id="A0A7J6LE13"/>
<dbReference type="UniPathway" id="UPA00143"/>
<evidence type="ECO:0000256" key="3">
    <source>
        <dbReference type="ARBA" id="ARBA00004906"/>
    </source>
</evidence>
<evidence type="ECO:0000256" key="1">
    <source>
        <dbReference type="ARBA" id="ARBA00000900"/>
    </source>
</evidence>
<dbReference type="PANTHER" id="PTHR23350">
    <property type="entry name" value="PEROXISOME ASSEMBLY PROTEIN 10"/>
    <property type="match status" value="1"/>
</dbReference>
<evidence type="ECO:0000259" key="19">
    <source>
        <dbReference type="PROSITE" id="PS50089"/>
    </source>
</evidence>
<keyword evidence="15" id="KW-1133">Transmembrane helix</keyword>
<dbReference type="GO" id="GO:0016558">
    <property type="term" value="P:protein import into peroxisome matrix"/>
    <property type="evidence" value="ECO:0007669"/>
    <property type="project" value="InterPro"/>
</dbReference>
<keyword evidence="11 18" id="KW-0863">Zinc-finger</keyword>
<dbReference type="EMBL" id="JABANN010000521">
    <property type="protein sequence ID" value="KAF4657459.1"/>
    <property type="molecule type" value="Genomic_DNA"/>
</dbReference>
<keyword evidence="13" id="KW-0862">Zinc</keyword>
<feature type="domain" description="RING-type" evidence="19">
    <location>
        <begin position="305"/>
        <end position="350"/>
    </location>
</feature>
<evidence type="ECO:0000256" key="5">
    <source>
        <dbReference type="ARBA" id="ARBA00012483"/>
    </source>
</evidence>
<dbReference type="GO" id="GO:0008270">
    <property type="term" value="F:zinc ion binding"/>
    <property type="evidence" value="ECO:0007669"/>
    <property type="project" value="UniProtKB-KW"/>
</dbReference>
<evidence type="ECO:0000256" key="4">
    <source>
        <dbReference type="ARBA" id="ARBA00008704"/>
    </source>
</evidence>
<comment type="similarity">
    <text evidence="4">Belongs to the pex2/pex10/pex12 family.</text>
</comment>
<keyword evidence="8" id="KW-0808">Transferase</keyword>
<dbReference type="PROSITE" id="PS50089">
    <property type="entry name" value="ZF_RING_2"/>
    <property type="match status" value="1"/>
</dbReference>
<keyword evidence="10" id="KW-0479">Metal-binding</keyword>
<feature type="non-terminal residue" evidence="20">
    <location>
        <position position="385"/>
    </location>
</feature>
<evidence type="ECO:0000256" key="11">
    <source>
        <dbReference type="ARBA" id="ARBA00022771"/>
    </source>
</evidence>
<keyword evidence="12" id="KW-0833">Ubl conjugation pathway</keyword>
<dbReference type="InterPro" id="IPR013083">
    <property type="entry name" value="Znf_RING/FYVE/PHD"/>
</dbReference>
<evidence type="ECO:0000256" key="16">
    <source>
        <dbReference type="ARBA" id="ARBA00023136"/>
    </source>
</evidence>
<dbReference type="GO" id="GO:0061630">
    <property type="term" value="F:ubiquitin protein ligase activity"/>
    <property type="evidence" value="ECO:0007669"/>
    <property type="project" value="UniProtKB-EC"/>
</dbReference>
<reference evidence="20 21" key="1">
    <citation type="submission" date="2020-04" db="EMBL/GenBank/DDBJ databases">
        <title>Perkinsus olseni comparative genomics.</title>
        <authorList>
            <person name="Bogema D.R."/>
        </authorList>
    </citation>
    <scope>NUCLEOTIDE SEQUENCE [LARGE SCALE GENOMIC DNA]</scope>
    <source>
        <strain evidence="20">ATCC PRA-31</strain>
    </source>
</reference>
<keyword evidence="17" id="KW-0576">Peroxisome</keyword>
<dbReference type="Proteomes" id="UP000572268">
    <property type="component" value="Unassembled WGS sequence"/>
</dbReference>
<dbReference type="PANTHER" id="PTHR23350:SF0">
    <property type="entry name" value="PEROXISOME BIOGENESIS FACTOR 10"/>
    <property type="match status" value="1"/>
</dbReference>
<evidence type="ECO:0000256" key="14">
    <source>
        <dbReference type="ARBA" id="ARBA00022927"/>
    </source>
</evidence>
<dbReference type="PROSITE" id="PS00518">
    <property type="entry name" value="ZF_RING_1"/>
    <property type="match status" value="1"/>
</dbReference>
<keyword evidence="7" id="KW-0962">Peroxisome biogenesis</keyword>
<evidence type="ECO:0000256" key="9">
    <source>
        <dbReference type="ARBA" id="ARBA00022692"/>
    </source>
</evidence>
<evidence type="ECO:0000313" key="21">
    <source>
        <dbReference type="Proteomes" id="UP000572268"/>
    </source>
</evidence>
<organism evidence="20 21">
    <name type="scientific">Perkinsus olseni</name>
    <name type="common">Perkinsus atlanticus</name>
    <dbReference type="NCBI Taxonomy" id="32597"/>
    <lineage>
        <taxon>Eukaryota</taxon>
        <taxon>Sar</taxon>
        <taxon>Alveolata</taxon>
        <taxon>Perkinsozoa</taxon>
        <taxon>Perkinsea</taxon>
        <taxon>Perkinsida</taxon>
        <taxon>Perkinsidae</taxon>
        <taxon>Perkinsus</taxon>
    </lineage>
</organism>
<keyword evidence="6" id="KW-0813">Transport</keyword>